<protein>
    <recommendedName>
        <fullName evidence="4">BED-type domain-containing protein</fullName>
    </recommendedName>
</protein>
<dbReference type="PANTHER" id="PTHR40866:SF1">
    <property type="entry name" value="BED-TYPE DOMAIN-CONTAINING PROTEIN"/>
    <property type="match status" value="1"/>
</dbReference>
<reference evidence="2 3" key="1">
    <citation type="submission" date="2013-11" db="EMBL/GenBank/DDBJ databases">
        <title>The Genome Sequence of Phytophthora parasitica CJ01A1.</title>
        <authorList>
            <consortium name="The Broad Institute Genomics Platform"/>
            <person name="Russ C."/>
            <person name="Tyler B."/>
            <person name="Panabieres F."/>
            <person name="Shan W."/>
            <person name="Tripathy S."/>
            <person name="Grunwald N."/>
            <person name="Machado M."/>
            <person name="Johnson C.S."/>
            <person name="Walker B."/>
            <person name="Young S.K."/>
            <person name="Zeng Q."/>
            <person name="Gargeya S."/>
            <person name="Fitzgerald M."/>
            <person name="Haas B."/>
            <person name="Abouelleil A."/>
            <person name="Allen A.W."/>
            <person name="Alvarado L."/>
            <person name="Arachchi H.M."/>
            <person name="Berlin A.M."/>
            <person name="Chapman S.B."/>
            <person name="Gainer-Dewar J."/>
            <person name="Goldberg J."/>
            <person name="Griggs A."/>
            <person name="Gujja S."/>
            <person name="Hansen M."/>
            <person name="Howarth C."/>
            <person name="Imamovic A."/>
            <person name="Ireland A."/>
            <person name="Larimer J."/>
            <person name="McCowan C."/>
            <person name="Murphy C."/>
            <person name="Pearson M."/>
            <person name="Poon T.W."/>
            <person name="Priest M."/>
            <person name="Roberts A."/>
            <person name="Saif S."/>
            <person name="Shea T."/>
            <person name="Sisk P."/>
            <person name="Sykes S."/>
            <person name="Wortman J."/>
            <person name="Nusbaum C."/>
            <person name="Birren B."/>
        </authorList>
    </citation>
    <scope>NUCLEOTIDE SEQUENCE [LARGE SCALE GENOMIC DNA]</scope>
    <source>
        <strain evidence="2 3">CJ01A1</strain>
    </source>
</reference>
<gene>
    <name evidence="2" type="ORF">F441_04796</name>
</gene>
<dbReference type="AlphaFoldDB" id="W2XIL0"/>
<dbReference type="OrthoDB" id="143620at2759"/>
<dbReference type="SUPFAM" id="SSF53098">
    <property type="entry name" value="Ribonuclease H-like"/>
    <property type="match status" value="1"/>
</dbReference>
<evidence type="ECO:0000313" key="2">
    <source>
        <dbReference type="EMBL" id="ETP21784.1"/>
    </source>
</evidence>
<dbReference type="PANTHER" id="PTHR40866">
    <property type="entry name" value="BED-TYPE DOMAIN-CONTAINING PROTEIN"/>
    <property type="match status" value="1"/>
</dbReference>
<evidence type="ECO:0008006" key="4">
    <source>
        <dbReference type="Google" id="ProtNLM"/>
    </source>
</evidence>
<evidence type="ECO:0000313" key="3">
    <source>
        <dbReference type="Proteomes" id="UP000018958"/>
    </source>
</evidence>
<evidence type="ECO:0000256" key="1">
    <source>
        <dbReference type="SAM" id="MobiDB-lite"/>
    </source>
</evidence>
<organism evidence="2 3">
    <name type="scientific">Phytophthora nicotianae CJ01A1</name>
    <dbReference type="NCBI Taxonomy" id="1317063"/>
    <lineage>
        <taxon>Eukaryota</taxon>
        <taxon>Sar</taxon>
        <taxon>Stramenopiles</taxon>
        <taxon>Oomycota</taxon>
        <taxon>Peronosporomycetes</taxon>
        <taxon>Peronosporales</taxon>
        <taxon>Peronosporaceae</taxon>
        <taxon>Phytophthora</taxon>
    </lineage>
</organism>
<dbReference type="InterPro" id="IPR012337">
    <property type="entry name" value="RNaseH-like_sf"/>
</dbReference>
<comment type="caution">
    <text evidence="2">The sequence shown here is derived from an EMBL/GenBank/DDBJ whole genome shotgun (WGS) entry which is preliminary data.</text>
</comment>
<accession>W2XIL0</accession>
<sequence>MSMSITSQGPKLKSKVIVEMMFRDPEPRGQTCKACNLFIRQVKTAGYTNLINHLASKHSGYEDVVRQFMRDKRSVIMDMFVDQDALSTHQWMNLVVNKNFPFTAVDDGVVRSAIKYNSMNSRTLKARMVATVELVEPCLQEEFKGEKFVLVFDGVTDGCEHSLAVFYKLEANNLIAIVCDNMETNKAISRRIDSPMIGCAAHRFNLAVKEYVQDHRALIKKVYSLMRKLKSVKRRALLKENGCKLKPVPMHELRWSGLHRMMKRYMQFHPYLHLFDRDREVDRYLPSDASQDDARRFPIVDFLPTPSEHCDIVDLLEDMNILEFSTRRLQEADLTLVTVRDIFDEVAVEFPELEGQEHSLTSQEKKSVSRLLCPPLESEADECPGRHITSEANSEPRPKRRRTTQEFQNAVTGRAIAREKSRSKYMDLSWIPATSVEVERLFSKMKCMLGYLRKSMSKETLGVILFLRMNWDLVTNEITTKAVRNAREEDIVDEEECDVIE</sequence>
<proteinExistence type="predicted"/>
<dbReference type="Proteomes" id="UP000018958">
    <property type="component" value="Unassembled WGS sequence"/>
</dbReference>
<feature type="compositionally biased region" description="Basic and acidic residues" evidence="1">
    <location>
        <begin position="383"/>
        <end position="397"/>
    </location>
</feature>
<dbReference type="EMBL" id="ANIX01001055">
    <property type="protein sequence ID" value="ETP21784.1"/>
    <property type="molecule type" value="Genomic_DNA"/>
</dbReference>
<feature type="region of interest" description="Disordered" evidence="1">
    <location>
        <begin position="381"/>
        <end position="405"/>
    </location>
</feature>
<name>W2XIL0_PHYNI</name>